<gene>
    <name evidence="1" type="ORF">YALI1_B08531g</name>
</gene>
<dbReference type="EMBL" id="CP017554">
    <property type="protein sequence ID" value="AOW01310.1"/>
    <property type="molecule type" value="Genomic_DNA"/>
</dbReference>
<proteinExistence type="predicted"/>
<evidence type="ECO:0008006" key="3">
    <source>
        <dbReference type="Google" id="ProtNLM"/>
    </source>
</evidence>
<sequence length="609" mass="69702">MDTTRARDIKDPELLNQVGEDWKVLFFACNAFLEDYKFYCKTLKKLLKTMKPKLPVPAYRQDCLLAMEMLQGTFLEALEFIQPTKDNMYRSLERYHDDIEEFSLQVRIDYATKAYGAVSRDLSIIIDAMFERMNILAKKQEQLTRIWDDINGSFVQTCLHEMMAGQEEELKEWWYDTVLSTYGEHIKVTHKTNLGVQLDPAVSRPPLKRHIPSEIVSFIYSFADVETCVALREVNTQWYSIFQHLDSFLKSKMNNRNPWMVPGDGDLKTWQDVALVFVRRLESEKWVENDRIDNVEATSNGRPKKTVVGKKLKFGKKLPPTFTSMTDSSACESLVCEHMHILSGPAGDEFLMDPWTLQSRQHPEEYEFVSQNSEETVIKLQGVEITIPSFVFRQRIILDISFHLGRSTVYVHLHGGGCLIMSRDKPHYGHALTILEPYSAYDAGDVSVSKQTDGYHLANIANQSLVKYTSSTSAAPVACYNGIVWLNLREMKCLVPTFIDLSTPGKVYYRADRIITDTELMENRCSQGSKSRDAAQFLVGMTARGLDVVDLVEGTVTAVSRHYGKPDQALCFVGFNQGQFQAWCMHHKDSHLTRERILAENGVEDDHED</sequence>
<protein>
    <recommendedName>
        <fullName evidence="3">F-box domain-containing protein</fullName>
    </recommendedName>
</protein>
<evidence type="ECO:0000313" key="1">
    <source>
        <dbReference type="EMBL" id="AOW01310.1"/>
    </source>
</evidence>
<accession>A0A1H6PVW7</accession>
<dbReference type="SUPFAM" id="SSF81383">
    <property type="entry name" value="F-box domain"/>
    <property type="match status" value="1"/>
</dbReference>
<dbReference type="OrthoDB" id="4100625at2759"/>
<dbReference type="VEuPathDB" id="FungiDB:YALI1_B08531g"/>
<evidence type="ECO:0000313" key="2">
    <source>
        <dbReference type="Proteomes" id="UP000182444"/>
    </source>
</evidence>
<dbReference type="GeneID" id="2907589"/>
<name>A0A1H6PVW7_YARLL</name>
<organism evidence="1 2">
    <name type="scientific">Yarrowia lipolytica</name>
    <name type="common">Candida lipolytica</name>
    <dbReference type="NCBI Taxonomy" id="4952"/>
    <lineage>
        <taxon>Eukaryota</taxon>
        <taxon>Fungi</taxon>
        <taxon>Dikarya</taxon>
        <taxon>Ascomycota</taxon>
        <taxon>Saccharomycotina</taxon>
        <taxon>Dipodascomycetes</taxon>
        <taxon>Dipodascales</taxon>
        <taxon>Dipodascales incertae sedis</taxon>
        <taxon>Yarrowia</taxon>
    </lineage>
</organism>
<reference evidence="1 2" key="1">
    <citation type="journal article" date="2016" name="PLoS ONE">
        <title>Sequence Assembly of Yarrowia lipolytica Strain W29/CLIB89 Shows Transposable Element Diversity.</title>
        <authorList>
            <person name="Magnan C."/>
            <person name="Yu J."/>
            <person name="Chang I."/>
            <person name="Jahn E."/>
            <person name="Kanomata Y."/>
            <person name="Wu J."/>
            <person name="Zeller M."/>
            <person name="Oakes M."/>
            <person name="Baldi P."/>
            <person name="Sandmeyer S."/>
        </authorList>
    </citation>
    <scope>NUCLEOTIDE SEQUENCE [LARGE SCALE GENOMIC DNA]</scope>
    <source>
        <strain evidence="2">CLIB89(W29)</strain>
    </source>
</reference>
<dbReference type="KEGG" id="yli:2907589"/>
<dbReference type="AlphaFoldDB" id="A0A1H6PVW7"/>
<dbReference type="RefSeq" id="XP_500569.2">
    <property type="nucleotide sequence ID" value="XM_500569.3"/>
</dbReference>
<dbReference type="VEuPathDB" id="FungiDB:YALI0_B06490g"/>
<dbReference type="Proteomes" id="UP000182444">
    <property type="component" value="Chromosome 1B"/>
</dbReference>
<dbReference type="InterPro" id="IPR036047">
    <property type="entry name" value="F-box-like_dom_sf"/>
</dbReference>